<sequence length="293" mass="32347">MSARYRRATAPLDGTARARLWEGRLGEAGSTENSSELADLVESFYDEVVNDMDGERRDDSDTGSEEKEVGNRERRAMLEAALANSEADSVANRIRIEAEGAVRAAGSDTDGLKRRVMSWLRERGFDAGLCKSSWERAEGVPPGQYEYIDVIAGGGTRYVLEIDLAAEFEIARPTSDYFTVLSPLPAVYVGRPEVLKGIVKLMCAAAKESMRSAGMHVPPWRRKGYVQMKWFGSYTRTTSRNPVGKEEVGGRGAVAAGATRSVIAMGQNSCRMGFRRRELPVNERNWAMAFRGM</sequence>
<dbReference type="Proteomes" id="UP000797356">
    <property type="component" value="Chromosome 1"/>
</dbReference>
<dbReference type="InterPro" id="IPR006502">
    <property type="entry name" value="PDDEXK-like"/>
</dbReference>
<gene>
    <name evidence="2" type="ORF">COCNU_01G012520</name>
</gene>
<evidence type="ECO:0000313" key="2">
    <source>
        <dbReference type="EMBL" id="KAG1327318.1"/>
    </source>
</evidence>
<reference evidence="2" key="1">
    <citation type="journal article" date="2017" name="Gigascience">
        <title>The genome draft of coconut (Cocos nucifera).</title>
        <authorList>
            <person name="Xiao Y."/>
            <person name="Xu P."/>
            <person name="Fan H."/>
            <person name="Baudouin L."/>
            <person name="Xia W."/>
            <person name="Bocs S."/>
            <person name="Xu J."/>
            <person name="Li Q."/>
            <person name="Guo A."/>
            <person name="Zhou L."/>
            <person name="Li J."/>
            <person name="Wu Y."/>
            <person name="Ma Z."/>
            <person name="Armero A."/>
            <person name="Issali A.E."/>
            <person name="Liu N."/>
            <person name="Peng M."/>
            <person name="Yang Y."/>
        </authorList>
    </citation>
    <scope>NUCLEOTIDE SEQUENCE</scope>
    <source>
        <tissue evidence="2">Spear leaf of Hainan Tall coconut</tissue>
    </source>
</reference>
<evidence type="ECO:0000256" key="1">
    <source>
        <dbReference type="SAM" id="MobiDB-lite"/>
    </source>
</evidence>
<feature type="region of interest" description="Disordered" evidence="1">
    <location>
        <begin position="49"/>
        <end position="72"/>
    </location>
</feature>
<name>A0A8K0HW69_COCNU</name>
<dbReference type="PANTHER" id="PTHR31579">
    <property type="entry name" value="OS03G0796600 PROTEIN"/>
    <property type="match status" value="1"/>
</dbReference>
<dbReference type="PANTHER" id="PTHR31579:SF42">
    <property type="entry name" value="DUF506 FAMILY PROTEIN (DUF506)"/>
    <property type="match status" value="1"/>
</dbReference>
<evidence type="ECO:0000313" key="3">
    <source>
        <dbReference type="Proteomes" id="UP000797356"/>
    </source>
</evidence>
<proteinExistence type="predicted"/>
<comment type="caution">
    <text evidence="2">The sequence shown here is derived from an EMBL/GenBank/DDBJ whole genome shotgun (WGS) entry which is preliminary data.</text>
</comment>
<dbReference type="AlphaFoldDB" id="A0A8K0HW69"/>
<dbReference type="EMBL" id="CM017872">
    <property type="protein sequence ID" value="KAG1327318.1"/>
    <property type="molecule type" value="Genomic_DNA"/>
</dbReference>
<protein>
    <recommendedName>
        <fullName evidence="4">DUF506 family protein</fullName>
    </recommendedName>
</protein>
<reference evidence="2" key="2">
    <citation type="submission" date="2019-07" db="EMBL/GenBank/DDBJ databases">
        <authorList>
            <person name="Yang Y."/>
            <person name="Bocs S."/>
            <person name="Baudouin L."/>
        </authorList>
    </citation>
    <scope>NUCLEOTIDE SEQUENCE</scope>
    <source>
        <tissue evidence="2">Spear leaf of Hainan Tall coconut</tissue>
    </source>
</reference>
<organism evidence="2 3">
    <name type="scientific">Cocos nucifera</name>
    <name type="common">Coconut palm</name>
    <dbReference type="NCBI Taxonomy" id="13894"/>
    <lineage>
        <taxon>Eukaryota</taxon>
        <taxon>Viridiplantae</taxon>
        <taxon>Streptophyta</taxon>
        <taxon>Embryophyta</taxon>
        <taxon>Tracheophyta</taxon>
        <taxon>Spermatophyta</taxon>
        <taxon>Magnoliopsida</taxon>
        <taxon>Liliopsida</taxon>
        <taxon>Arecaceae</taxon>
        <taxon>Arecoideae</taxon>
        <taxon>Cocoseae</taxon>
        <taxon>Attaleinae</taxon>
        <taxon>Cocos</taxon>
    </lineage>
</organism>
<dbReference type="NCBIfam" id="TIGR01615">
    <property type="entry name" value="A_thal_3542"/>
    <property type="match status" value="1"/>
</dbReference>
<dbReference type="Pfam" id="PF04720">
    <property type="entry name" value="PDDEXK_6"/>
    <property type="match status" value="1"/>
</dbReference>
<evidence type="ECO:0008006" key="4">
    <source>
        <dbReference type="Google" id="ProtNLM"/>
    </source>
</evidence>
<dbReference type="OrthoDB" id="747933at2759"/>
<keyword evidence="3" id="KW-1185">Reference proteome</keyword>
<accession>A0A8K0HW69</accession>
<feature type="compositionally biased region" description="Basic and acidic residues" evidence="1">
    <location>
        <begin position="53"/>
        <end position="72"/>
    </location>
</feature>